<organism evidence="1 2">
    <name type="scientific">Paenibacillus borealis</name>
    <dbReference type="NCBI Taxonomy" id="160799"/>
    <lineage>
        <taxon>Bacteria</taxon>
        <taxon>Bacillati</taxon>
        <taxon>Bacillota</taxon>
        <taxon>Bacilli</taxon>
        <taxon>Bacillales</taxon>
        <taxon>Paenibacillaceae</taxon>
        <taxon>Paenibacillus</taxon>
    </lineage>
</organism>
<dbReference type="Proteomes" id="UP000029518">
    <property type="component" value="Chromosome"/>
</dbReference>
<gene>
    <name evidence="1" type="ORF">PBOR_29160</name>
</gene>
<proteinExistence type="predicted"/>
<evidence type="ECO:0000313" key="1">
    <source>
        <dbReference type="EMBL" id="AIQ60556.1"/>
    </source>
</evidence>
<sequence>MDGSGLGCSSCPDNIISPRLRTPLQLFLCKLCTRSGKAEIEQGRGMSKNSGQAEVCKGISEGEKQQNWYSFRFKVGENQSGKSRAEGFAVT</sequence>
<dbReference type="EMBL" id="CP009285">
    <property type="protein sequence ID" value="AIQ60556.1"/>
    <property type="molecule type" value="Genomic_DNA"/>
</dbReference>
<evidence type="ECO:0000313" key="2">
    <source>
        <dbReference type="Proteomes" id="UP000029518"/>
    </source>
</evidence>
<dbReference type="AlphaFoldDB" id="A0A089LGB6"/>
<keyword evidence="2" id="KW-1185">Reference proteome</keyword>
<reference evidence="1" key="1">
    <citation type="submission" date="2014-08" db="EMBL/GenBank/DDBJ databases">
        <title>Comparative genomics of the Paenibacillus odorifer group.</title>
        <authorList>
            <person name="den Bakker H.C."/>
            <person name="Tsai Y.-C.Y.-C."/>
            <person name="Martin N."/>
            <person name="Korlach J."/>
            <person name="Wiedmann M."/>
        </authorList>
    </citation>
    <scope>NUCLEOTIDE SEQUENCE [LARGE SCALE GENOMIC DNA]</scope>
    <source>
        <strain evidence="1">DSM 13188</strain>
    </source>
</reference>
<protein>
    <submittedName>
        <fullName evidence="1">Uncharacterized protein</fullName>
    </submittedName>
</protein>
<dbReference type="KEGG" id="pbd:PBOR_29160"/>
<name>A0A089LGB6_PAEBO</name>
<accession>A0A089LGB6</accession>
<dbReference type="HOGENOM" id="CLU_2424120_0_0_9"/>